<dbReference type="Proteomes" id="UP000671399">
    <property type="component" value="Unassembled WGS sequence"/>
</dbReference>
<dbReference type="EMBL" id="JAGFWR010000003">
    <property type="protein sequence ID" value="MBO4161079.1"/>
    <property type="molecule type" value="Genomic_DNA"/>
</dbReference>
<dbReference type="SUPFAM" id="SSF52540">
    <property type="entry name" value="P-loop containing nucleoside triphosphate hydrolases"/>
    <property type="match status" value="1"/>
</dbReference>
<dbReference type="SMART" id="SM00382">
    <property type="entry name" value="AAA"/>
    <property type="match status" value="1"/>
</dbReference>
<keyword evidence="4" id="KW-1133">Transmembrane helix</keyword>
<dbReference type="RefSeq" id="WP_208566715.1">
    <property type="nucleotide sequence ID" value="NZ_JAGFWR010000003.1"/>
</dbReference>
<keyword evidence="7" id="KW-1185">Reference proteome</keyword>
<feature type="transmembrane region" description="Helical" evidence="4">
    <location>
        <begin position="174"/>
        <end position="200"/>
    </location>
</feature>
<feature type="transmembrane region" description="Helical" evidence="4">
    <location>
        <begin position="277"/>
        <end position="298"/>
    </location>
</feature>
<proteinExistence type="predicted"/>
<dbReference type="Pfam" id="PF00005">
    <property type="entry name" value="ABC_tran"/>
    <property type="match status" value="1"/>
</dbReference>
<name>A0ABS3V652_9ACTN</name>
<sequence>MTADATHPDTVAGVLRRTAEDRWRIVRLLPRAGGPAVCAAVVVNLLLAAAPVLFVVATSRMIGWLPQAVRDGVDAPAFGHLVTAFVVAAGALSAQQLLAQLQVATGLLVQRRIDGWVADELMTAALSSVSTTPLEDQALLEQLTEASREVEHGIQSPGAAGAGMLALLARYGQLLGYAVIVGAAFAWSAGLGLLVAVLAFRHGQRGGLRRYAAIYGSVVARIRRLTYFRGVAMGRPAAKEIRIFGLLPWLREQYREAYLDWMRPVWAQRRRVYLKPYFLYTAVGLTVLVAVLAALGLAGGDGQVGLTRLALVIQAVLAAVQLGEFYPEADVQTQFGMNAYRAVGEFRAGMRDRTATGDVAAGPAVEPASGRAGDRPAGPVDIRFEAVSFRYPHRTTPVFTDLDLTLPAGACTAIVGLNGAGKTTLVKLLSRLALPDAGRITVGATPVDDLPPAHWRRHLAVIFQDFLRYETSAADNIALGAIAHADDREGIRAAADAAGILDTLDALPLGLDTPLTGQLRDGVDLSGGQWQRVAIARALFAVRHGASVLVLDEPTASLDVRAEARFFDEIIAATTGVTTVLISHRFATVRRADHIVVLEQGRVVEQGSHEELLSRGGRYARLFSLQAQRFAAHPDPVTSDATDVDPPTADPPTADPPTADPPTADPPTADPPTADPPTADPPTAGPPTAGPVDGGAVDGDLDGGPLAAGGAAADVGSPGSTR</sequence>
<dbReference type="GO" id="GO:0005524">
    <property type="term" value="F:ATP binding"/>
    <property type="evidence" value="ECO:0007669"/>
    <property type="project" value="UniProtKB-KW"/>
</dbReference>
<keyword evidence="4" id="KW-0472">Membrane</keyword>
<feature type="compositionally biased region" description="Pro residues" evidence="3">
    <location>
        <begin position="648"/>
        <end position="689"/>
    </location>
</feature>
<feature type="compositionally biased region" description="Low complexity" evidence="3">
    <location>
        <begin position="703"/>
        <end position="722"/>
    </location>
</feature>
<dbReference type="InterPro" id="IPR003593">
    <property type="entry name" value="AAA+_ATPase"/>
</dbReference>
<dbReference type="PANTHER" id="PTHR24221:SF654">
    <property type="entry name" value="ATP-BINDING CASSETTE SUB-FAMILY B MEMBER 6"/>
    <property type="match status" value="1"/>
</dbReference>
<feature type="transmembrane region" description="Helical" evidence="4">
    <location>
        <begin position="32"/>
        <end position="56"/>
    </location>
</feature>
<accession>A0ABS3V652</accession>
<dbReference type="InterPro" id="IPR039421">
    <property type="entry name" value="Type_1_exporter"/>
</dbReference>
<evidence type="ECO:0000259" key="5">
    <source>
        <dbReference type="PROSITE" id="PS50893"/>
    </source>
</evidence>
<evidence type="ECO:0000313" key="7">
    <source>
        <dbReference type="Proteomes" id="UP000671399"/>
    </source>
</evidence>
<feature type="transmembrane region" description="Helical" evidence="4">
    <location>
        <begin position="77"/>
        <end position="98"/>
    </location>
</feature>
<feature type="domain" description="ABC transporter" evidence="5">
    <location>
        <begin position="382"/>
        <end position="625"/>
    </location>
</feature>
<evidence type="ECO:0000256" key="4">
    <source>
        <dbReference type="SAM" id="Phobius"/>
    </source>
</evidence>
<dbReference type="PROSITE" id="PS00211">
    <property type="entry name" value="ABC_TRANSPORTER_1"/>
    <property type="match status" value="1"/>
</dbReference>
<keyword evidence="2 6" id="KW-0067">ATP-binding</keyword>
<dbReference type="Gene3D" id="3.40.50.300">
    <property type="entry name" value="P-loop containing nucleotide triphosphate hydrolases"/>
    <property type="match status" value="1"/>
</dbReference>
<dbReference type="InterPro" id="IPR027417">
    <property type="entry name" value="P-loop_NTPase"/>
</dbReference>
<evidence type="ECO:0000256" key="1">
    <source>
        <dbReference type="ARBA" id="ARBA00022741"/>
    </source>
</evidence>
<organism evidence="6 7">
    <name type="scientific">Micromonospora antibiotica</name>
    <dbReference type="NCBI Taxonomy" id="2807623"/>
    <lineage>
        <taxon>Bacteria</taxon>
        <taxon>Bacillati</taxon>
        <taxon>Actinomycetota</taxon>
        <taxon>Actinomycetes</taxon>
        <taxon>Micromonosporales</taxon>
        <taxon>Micromonosporaceae</taxon>
        <taxon>Micromonospora</taxon>
    </lineage>
</organism>
<evidence type="ECO:0000256" key="3">
    <source>
        <dbReference type="SAM" id="MobiDB-lite"/>
    </source>
</evidence>
<feature type="region of interest" description="Disordered" evidence="3">
    <location>
        <begin position="635"/>
        <end position="722"/>
    </location>
</feature>
<keyword evidence="1" id="KW-0547">Nucleotide-binding</keyword>
<gene>
    <name evidence="6" type="ORF">JQN83_09645</name>
</gene>
<evidence type="ECO:0000313" key="6">
    <source>
        <dbReference type="EMBL" id="MBO4161079.1"/>
    </source>
</evidence>
<keyword evidence="4" id="KW-0812">Transmembrane</keyword>
<protein>
    <submittedName>
        <fullName evidence="6">ATP-binding cassette domain-containing protein</fullName>
    </submittedName>
</protein>
<dbReference type="PROSITE" id="PS50893">
    <property type="entry name" value="ABC_TRANSPORTER_2"/>
    <property type="match status" value="1"/>
</dbReference>
<dbReference type="InterPro" id="IPR017871">
    <property type="entry name" value="ABC_transporter-like_CS"/>
</dbReference>
<dbReference type="PANTHER" id="PTHR24221">
    <property type="entry name" value="ATP-BINDING CASSETTE SUB-FAMILY B"/>
    <property type="match status" value="1"/>
</dbReference>
<reference evidence="6 7" key="1">
    <citation type="submission" date="2021-03" db="EMBL/GenBank/DDBJ databases">
        <authorList>
            <person name="Lee D.-H."/>
        </authorList>
    </citation>
    <scope>NUCLEOTIDE SEQUENCE [LARGE SCALE GENOMIC DNA]</scope>
    <source>
        <strain evidence="6 7">MMS20-R2-23</strain>
    </source>
</reference>
<evidence type="ECO:0000256" key="2">
    <source>
        <dbReference type="ARBA" id="ARBA00022840"/>
    </source>
</evidence>
<dbReference type="InterPro" id="IPR003439">
    <property type="entry name" value="ABC_transporter-like_ATP-bd"/>
</dbReference>
<feature type="compositionally biased region" description="Low complexity" evidence="3">
    <location>
        <begin position="635"/>
        <end position="647"/>
    </location>
</feature>
<comment type="caution">
    <text evidence="6">The sequence shown here is derived from an EMBL/GenBank/DDBJ whole genome shotgun (WGS) entry which is preliminary data.</text>
</comment>